<sequence length="2149" mass="244573">MQTPLVKEAMRSHYLNFLEHIKVYYLGKQWQHERNMEYKAQTFRQLGHRHEAPIDFVQRRLLYCRMLVHVPMGGRPEVLEVIKNFPVAWKTILVTETIHTTEDLLTRVRDYTDQLELASKTSSSTVLTKENATGFIKDIFAEMSWKKFSDDTKRSFFRPRQAQFTSNEISQPAEDDELMNAAFNEPQVEDAPSSSIPMIEEEATRSDSVGFNVDEHVAVKEIFAITKKRQRKPPAGGYLFSIRNDVKSVLRPPPSPCKCCGSANHWDKECPWHDIWEKKFGKRKAAKLAEKEDGHLEDVYTQAYEALLIHAAYSVYLAKSVKNHGFLPHSQLRLLNLAESVERRDEPSSQIQEVRTTKWNTTVEDVEDESSELRHNIPAKQFVIEQVEEDVYGDWRTAFKSERAKDTAQDSTVGERTEDPLQEIDYFPEAQTCVTNPQSEPRPDKITNVKWMTPRRTFLPGHSAIGQSVVSVKGKLSDLGEKTMDLRLDSCADISLISEECYRSFKNPPQLRKGLKFSLWQLTTKDASMLGYIKLPVFVTSEDGETIGMETEAYVVPGMTVPVLLGEDFQNTYELTVARNVAFGTTVYIGRTGVSVKAEGIRRSGDHTLVRKSAKTVYAHFVKAKTHRREKAQRHRKKLAMERDRRIVRAVQDVKIPPLSSKLVEITGPFEDDKEWMVERTFLQVDSSHNLVVPNTLIRSSHPFIPIANPTNRPLMVRRGEIVGTVLDPCTELDVPKDREQYSKMAEAATRSAAMIALQDNLSKQSTRGDGWEGRAFEFKTAFLVEPDGTTHRAVMREEEENYGPKTAAVPESEVILSDELERILDIGNLPDELKPRVWSMLRRRIKAFGFDGRLGQLNAKCRIRTKEGAEPIATPMYGAPPRRGSPWSAPVVIVYRNGKARFCVDYRKLNSITIPDEFPIPRQNEILAALSGAQVLSSLDALAGFTQIEVDQRDVEKTAFRTHKGLFQFKRIPFGLRNGPAIFQRIMQNILAPFLWIFALVYIDDIIVYSKSYEEHIEHLDALLGAIESSGLTLSPKKCHLFYSSVLLLGHKVSRLGLSTHKEKVRAILELRRPSKVSELQTFLGMVVYFSAFIPYYSSIAAPLFQLLRKGATWKWGQEEEHAFQAAKRALLTAPVLGHPMEKRPYRLYTDASDEALGCTLQQIQPIAVKDLRGTKVYSRLQKLYNEKVPPPRLTVKLSTKILDSSEPGDWGASLDETVVQVERVITYWSRTFKPAETRYSATEREALAAKEGLVKFLPIIEGEQVTLVTDHAALQWAKTYENTNKRLAAWGAIFSAFAPSLDIVHRPGRVHSNVDPLSRIPREPPRHISPRNVDWKSLELGGASMEAREKEATREPAAKMALTIRRLEDWCSKVAMATSPTRHSKRLANGRKERKEVPPVQAKEDRGAKVESSAPEELWTSTHKPPDISIHLDERMIKRFKEGYPNDVSLRSYWKELVEKGTVKSDSTSRFFLDDRGLVFFRDADFRARLCVPKAVQSDILREAHESPYESAHASAEKVWLILNSKFYWSRMKKDIMSFCASCDICQKTKHSNFKRYGFLKPHAIPQNPYQSVSLDLIVNLPWSEEFNAILVIVDRLTKHAQFIPTTTGLNTEGFATLFIKHVACKFGLPSNIICDRDSRWTSEFWRHVARKLHTGLLISLAHHPQHDGQTEIVNKQLETMLRAYVAEDKKSWALWVPLLEHAYNRRVHASTGSSPYLLLLGYEPRSPLDFLNPANEEGAGSRRHPQGDQFLNTLRMHRENARRAIARAQVKQARSYNKGRKAMIFQVGDWVLVNPHSLEWVESKGEGIKLVQRWIGPFEIQQRIGEDTYRLRLGDNYPGNPVFNLQHLKRWECGPTKKPCIAHPAGDEPYAFLHFPTLRDTMTEAHDRMTASLPFPQNQNRRQDVADGYAWVTIGGSLELVPPTNPMSTSVDDVQLICQPRLYDSTKPHLPFIPDARKAPNPERLSWVFKPLASLLPTIPLSLHADRELCLNISDHFQSIRALLADLTKELGIDCQCFDSGLRAENLLTLEGVEAVQIGLKEAREAMAHLLGAGQMGLILATDEISQRIVRTYAAYLQSWDWELPSTGAIMDFEVPSSMGLPIEEFRRRRVPIYTISPEQSSARSPERSRSHHCSPRSSLREPQRE</sequence>
<comment type="function">
    <text evidence="2">The aspartyl protease (PR) mediates the proteolytic cleavages of the Gag and Gag-Pol polyproteins after assembly of the VLP.</text>
</comment>
<dbReference type="InterPro" id="IPR036397">
    <property type="entry name" value="RNaseH_sf"/>
</dbReference>
<dbReference type="InterPro" id="IPR043128">
    <property type="entry name" value="Rev_trsase/Diguanyl_cyclase"/>
</dbReference>
<keyword evidence="23" id="KW-0695">RNA-directed DNA polymerase</keyword>
<evidence type="ECO:0000256" key="22">
    <source>
        <dbReference type="ARBA" id="ARBA00022908"/>
    </source>
</evidence>
<dbReference type="GO" id="GO:0008270">
    <property type="term" value="F:zinc ion binding"/>
    <property type="evidence" value="ECO:0007669"/>
    <property type="project" value="UniProtKB-KW"/>
</dbReference>
<keyword evidence="27" id="KW-0233">DNA recombination</keyword>
<evidence type="ECO:0000256" key="12">
    <source>
        <dbReference type="ARBA" id="ARBA00022741"/>
    </source>
</evidence>
<keyword evidence="13" id="KW-0064">Aspartyl protease</keyword>
<dbReference type="SUPFAM" id="SSF53098">
    <property type="entry name" value="Ribonuclease H-like"/>
    <property type="match status" value="1"/>
</dbReference>
<dbReference type="PANTHER" id="PTHR37984">
    <property type="entry name" value="PROTEIN CBG26694"/>
    <property type="match status" value="1"/>
</dbReference>
<comment type="catalytic activity">
    <reaction evidence="1">
        <text>Endonucleolytic cleavage to 5'-phosphomonoester.</text>
        <dbReference type="EC" id="3.1.26.4"/>
    </reaction>
</comment>
<evidence type="ECO:0000256" key="29">
    <source>
        <dbReference type="ARBA" id="ARBA00023268"/>
    </source>
</evidence>
<dbReference type="SUPFAM" id="SSF56672">
    <property type="entry name" value="DNA/RNA polymerases"/>
    <property type="match status" value="1"/>
</dbReference>
<dbReference type="InterPro" id="IPR012337">
    <property type="entry name" value="RNaseH-like_sf"/>
</dbReference>
<feature type="compositionally biased region" description="Basic and acidic residues" evidence="36">
    <location>
        <begin position="1392"/>
        <end position="1411"/>
    </location>
</feature>
<evidence type="ECO:0000256" key="33">
    <source>
        <dbReference type="ARBA" id="ARBA00055383"/>
    </source>
</evidence>
<evidence type="ECO:0000259" key="39">
    <source>
        <dbReference type="PROSITE" id="PS50994"/>
    </source>
</evidence>
<dbReference type="GO" id="GO:0003964">
    <property type="term" value="F:RNA-directed DNA polymerase activity"/>
    <property type="evidence" value="ECO:0007669"/>
    <property type="project" value="UniProtKB-KW"/>
</dbReference>
<evidence type="ECO:0000256" key="32">
    <source>
        <dbReference type="ARBA" id="ARBA00055265"/>
    </source>
</evidence>
<organism evidence="40 41">
    <name type="scientific">Meripilus lineatus</name>
    <dbReference type="NCBI Taxonomy" id="2056292"/>
    <lineage>
        <taxon>Eukaryota</taxon>
        <taxon>Fungi</taxon>
        <taxon>Dikarya</taxon>
        <taxon>Basidiomycota</taxon>
        <taxon>Agaricomycotina</taxon>
        <taxon>Agaricomycetes</taxon>
        <taxon>Polyporales</taxon>
        <taxon>Meripilaceae</taxon>
        <taxon>Meripilus</taxon>
    </lineage>
</organism>
<keyword evidence="12" id="KW-0547">Nucleotide-binding</keyword>
<dbReference type="GO" id="GO:0015074">
    <property type="term" value="P:DNA integration"/>
    <property type="evidence" value="ECO:0007669"/>
    <property type="project" value="UniProtKB-KW"/>
</dbReference>
<evidence type="ECO:0000256" key="15">
    <source>
        <dbReference type="ARBA" id="ARBA00022759"/>
    </source>
</evidence>
<dbReference type="GO" id="GO:0006310">
    <property type="term" value="P:DNA recombination"/>
    <property type="evidence" value="ECO:0007669"/>
    <property type="project" value="UniProtKB-KW"/>
</dbReference>
<keyword evidence="10" id="KW-0540">Nuclease</keyword>
<evidence type="ECO:0000256" key="30">
    <source>
        <dbReference type="ARBA" id="ARBA00025590"/>
    </source>
</evidence>
<dbReference type="GO" id="GO:0005524">
    <property type="term" value="F:ATP binding"/>
    <property type="evidence" value="ECO:0007669"/>
    <property type="project" value="UniProtKB-KW"/>
</dbReference>
<evidence type="ECO:0000256" key="24">
    <source>
        <dbReference type="ARBA" id="ARBA00022932"/>
    </source>
</evidence>
<dbReference type="FunFam" id="3.30.70.270:FF:000026">
    <property type="entry name" value="Transposon Ty3-G Gag-Pol polyprotein"/>
    <property type="match status" value="1"/>
</dbReference>
<evidence type="ECO:0000256" key="6">
    <source>
        <dbReference type="ARBA" id="ARBA00022612"/>
    </source>
</evidence>
<evidence type="ECO:0000256" key="14">
    <source>
        <dbReference type="ARBA" id="ARBA00022758"/>
    </source>
</evidence>
<comment type="subunit">
    <text evidence="34">The protease is a homodimer, whose active site consists of two apposed aspartic acid residues.</text>
</comment>
<dbReference type="GO" id="GO:0003677">
    <property type="term" value="F:DNA binding"/>
    <property type="evidence" value="ECO:0007669"/>
    <property type="project" value="UniProtKB-KW"/>
</dbReference>
<gene>
    <name evidence="40" type="ORF">NLI96_g12673</name>
</gene>
<dbReference type="Gene3D" id="1.10.340.70">
    <property type="match status" value="1"/>
</dbReference>
<feature type="region of interest" description="Disordered" evidence="36">
    <location>
        <begin position="1383"/>
        <end position="1424"/>
    </location>
</feature>
<proteinExistence type="predicted"/>
<evidence type="ECO:0000256" key="18">
    <source>
        <dbReference type="ARBA" id="ARBA00022833"/>
    </source>
</evidence>
<keyword evidence="22" id="KW-0229">DNA integration</keyword>
<keyword evidence="14" id="KW-0688">Ribosomal frameshifting</keyword>
<keyword evidence="8" id="KW-0808">Transferase</keyword>
<comment type="function">
    <text evidence="33">Capsid protein (CA) is the structural component of the virus-like particle (VLP), forming the shell that encapsulates the genomic RNA-nucleocapsid complex.</text>
</comment>
<evidence type="ECO:0000256" key="37">
    <source>
        <dbReference type="SAM" id="Phobius"/>
    </source>
</evidence>
<keyword evidence="11" id="KW-0479">Metal-binding</keyword>
<evidence type="ECO:0000256" key="1">
    <source>
        <dbReference type="ARBA" id="ARBA00000077"/>
    </source>
</evidence>
<dbReference type="CDD" id="cd01647">
    <property type="entry name" value="RT_LTR"/>
    <property type="match status" value="1"/>
</dbReference>
<comment type="subcellular location">
    <subcellularLocation>
        <location evidence="4">Cytoplasm</location>
    </subcellularLocation>
    <subcellularLocation>
        <location evidence="3">Nucleus</location>
    </subcellularLocation>
</comment>
<keyword evidence="9" id="KW-0548">Nucleotidyltransferase</keyword>
<dbReference type="FunFam" id="1.10.340.70:FF:000001">
    <property type="entry name" value="Retrovirus-related Pol polyprotein from transposon gypsy-like Protein"/>
    <property type="match status" value="1"/>
</dbReference>
<evidence type="ECO:0000256" key="7">
    <source>
        <dbReference type="ARBA" id="ARBA00022670"/>
    </source>
</evidence>
<evidence type="ECO:0000259" key="38">
    <source>
        <dbReference type="PROSITE" id="PS50878"/>
    </source>
</evidence>
<dbReference type="GO" id="GO:0005634">
    <property type="term" value="C:nucleus"/>
    <property type="evidence" value="ECO:0007669"/>
    <property type="project" value="UniProtKB-SubCell"/>
</dbReference>
<dbReference type="CDD" id="cd00303">
    <property type="entry name" value="retropepsin_like"/>
    <property type="match status" value="1"/>
</dbReference>
<keyword evidence="6" id="KW-1188">Viral release from host cell</keyword>
<dbReference type="GO" id="GO:0005737">
    <property type="term" value="C:cytoplasm"/>
    <property type="evidence" value="ECO:0007669"/>
    <property type="project" value="UniProtKB-SubCell"/>
</dbReference>
<evidence type="ECO:0000256" key="13">
    <source>
        <dbReference type="ARBA" id="ARBA00022750"/>
    </source>
</evidence>
<dbReference type="PROSITE" id="PS50994">
    <property type="entry name" value="INTEGRASE"/>
    <property type="match status" value="1"/>
</dbReference>
<dbReference type="PROSITE" id="PS50878">
    <property type="entry name" value="RT_POL"/>
    <property type="match status" value="1"/>
</dbReference>
<dbReference type="InterPro" id="IPR001584">
    <property type="entry name" value="Integrase_cat-core"/>
</dbReference>
<dbReference type="FunFam" id="3.10.10.10:FF:000007">
    <property type="entry name" value="Retrovirus-related Pol polyprotein from transposon 17.6-like Protein"/>
    <property type="match status" value="1"/>
</dbReference>
<evidence type="ECO:0000256" key="34">
    <source>
        <dbReference type="ARBA" id="ARBA00063849"/>
    </source>
</evidence>
<reference evidence="40" key="1">
    <citation type="submission" date="2022-07" db="EMBL/GenBank/DDBJ databases">
        <title>Genome Sequence of Physisporinus lineatus.</title>
        <authorList>
            <person name="Buettner E."/>
        </authorList>
    </citation>
    <scope>NUCLEOTIDE SEQUENCE</scope>
    <source>
        <strain evidence="40">VT162</strain>
    </source>
</reference>
<keyword evidence="15" id="KW-0255">Endonuclease</keyword>
<evidence type="ECO:0000256" key="17">
    <source>
        <dbReference type="ARBA" id="ARBA00022801"/>
    </source>
</evidence>
<evidence type="ECO:0000256" key="26">
    <source>
        <dbReference type="ARBA" id="ARBA00023125"/>
    </source>
</evidence>
<keyword evidence="26" id="KW-0238">DNA-binding</keyword>
<evidence type="ECO:0000313" key="40">
    <source>
        <dbReference type="EMBL" id="KAJ3474057.1"/>
    </source>
</evidence>
<keyword evidence="41" id="KW-1185">Reference proteome</keyword>
<dbReference type="Pfam" id="PF17917">
    <property type="entry name" value="RT_RNaseH"/>
    <property type="match status" value="1"/>
</dbReference>
<comment type="function">
    <text evidence="30">Reverse transcriptase/ribonuclease H (RT) is a multifunctional enzyme that catalyzes the conversion of the retro-elements RNA genome into dsDNA within the VLP. The enzyme displays a DNA polymerase activity that can copy either DNA or RNA templates, and a ribonuclease H (RNase H) activity that cleaves the RNA strand of RNA-DNA heteroduplexes during plus-strand synthesis and hydrolyzes RNA primers. The conversion leads to a linear dsDNA copy of the retrotransposon that includes long terminal repeats (LTRs) at both ends.</text>
</comment>
<evidence type="ECO:0000256" key="10">
    <source>
        <dbReference type="ARBA" id="ARBA00022722"/>
    </source>
</evidence>
<dbReference type="CDD" id="cd09274">
    <property type="entry name" value="RNase_HI_RT_Ty3"/>
    <property type="match status" value="1"/>
</dbReference>
<keyword evidence="37" id="KW-0472">Membrane</keyword>
<evidence type="ECO:0000256" key="9">
    <source>
        <dbReference type="ARBA" id="ARBA00022695"/>
    </source>
</evidence>
<comment type="function">
    <text evidence="31">Integrase (IN) targets the VLP to the nucleus, where a subparticle preintegration complex (PIC) containing at least integrase and the newly synthesized dsDNA copy of the retrotransposon must transit the nuclear membrane. Once in the nucleus, integrase performs the integration of the dsDNA into the host genome.</text>
</comment>
<feature type="domain" description="Reverse transcriptase" evidence="38">
    <location>
        <begin position="862"/>
        <end position="1089"/>
    </location>
</feature>
<dbReference type="GO" id="GO:0075523">
    <property type="term" value="P:viral translational frameshifting"/>
    <property type="evidence" value="ECO:0007669"/>
    <property type="project" value="UniProtKB-KW"/>
</dbReference>
<keyword evidence="5" id="KW-0963">Cytoplasm</keyword>
<dbReference type="InterPro" id="IPR041588">
    <property type="entry name" value="Integrase_H2C2"/>
</dbReference>
<dbReference type="GO" id="GO:0004190">
    <property type="term" value="F:aspartic-type endopeptidase activity"/>
    <property type="evidence" value="ECO:0007669"/>
    <property type="project" value="UniProtKB-KW"/>
</dbReference>
<keyword evidence="17" id="KW-0378">Hydrolase</keyword>
<dbReference type="InterPro" id="IPR043502">
    <property type="entry name" value="DNA/RNA_pol_sf"/>
</dbReference>
<evidence type="ECO:0000256" key="35">
    <source>
        <dbReference type="ARBA" id="ARBA00082890"/>
    </source>
</evidence>
<dbReference type="Pfam" id="PF00078">
    <property type="entry name" value="RVT_1"/>
    <property type="match status" value="1"/>
</dbReference>
<keyword evidence="16" id="KW-0863">Zinc-finger</keyword>
<keyword evidence="37" id="KW-1133">Transmembrane helix</keyword>
<evidence type="ECO:0000256" key="23">
    <source>
        <dbReference type="ARBA" id="ARBA00022918"/>
    </source>
</evidence>
<keyword evidence="28" id="KW-0539">Nucleus</keyword>
<dbReference type="GO" id="GO:0006508">
    <property type="term" value="P:proteolysis"/>
    <property type="evidence" value="ECO:0007669"/>
    <property type="project" value="UniProtKB-KW"/>
</dbReference>
<evidence type="ECO:0000313" key="41">
    <source>
        <dbReference type="Proteomes" id="UP001212997"/>
    </source>
</evidence>
<dbReference type="InterPro" id="IPR041577">
    <property type="entry name" value="RT_RNaseH_2"/>
</dbReference>
<keyword evidence="19" id="KW-0067">ATP-binding</keyword>
<dbReference type="EMBL" id="JANAWD010001165">
    <property type="protein sequence ID" value="KAJ3474057.1"/>
    <property type="molecule type" value="Genomic_DNA"/>
</dbReference>
<evidence type="ECO:0000256" key="11">
    <source>
        <dbReference type="ARBA" id="ARBA00022723"/>
    </source>
</evidence>
<evidence type="ECO:0000256" key="20">
    <source>
        <dbReference type="ARBA" id="ARBA00022842"/>
    </source>
</evidence>
<protein>
    <recommendedName>
        <fullName evidence="35">Gag3-Pol3</fullName>
    </recommendedName>
</protein>
<comment type="caution">
    <text evidence="40">The sequence shown here is derived from an EMBL/GenBank/DDBJ whole genome shotgun (WGS) entry which is preliminary data.</text>
</comment>
<dbReference type="GO" id="GO:0003723">
    <property type="term" value="F:RNA binding"/>
    <property type="evidence" value="ECO:0007669"/>
    <property type="project" value="UniProtKB-KW"/>
</dbReference>
<keyword evidence="25" id="KW-0917">Virion maturation</keyword>
<comment type="function">
    <text evidence="32">Nucleocapsid protein p11 (NC) forms the nucleocore that coats the retro-elements dimeric RNA. Binds these RNAs through its zinc fingers. Promotes primer tRNA(i)-Met annealing to the multipartite primer-binding site (PBS), dimerization of Ty3 RNA and initiation of reverse transcription.</text>
</comment>
<dbReference type="InterPro" id="IPR000477">
    <property type="entry name" value="RT_dom"/>
</dbReference>
<evidence type="ECO:0000256" key="31">
    <source>
        <dbReference type="ARBA" id="ARBA00025615"/>
    </source>
</evidence>
<dbReference type="InterPro" id="IPR050951">
    <property type="entry name" value="Retrovirus_Pol_polyprotein"/>
</dbReference>
<evidence type="ECO:0000256" key="5">
    <source>
        <dbReference type="ARBA" id="ARBA00022490"/>
    </source>
</evidence>
<keyword evidence="29" id="KW-0511">Multifunctional enzyme</keyword>
<dbReference type="Proteomes" id="UP001212997">
    <property type="component" value="Unassembled WGS sequence"/>
</dbReference>
<dbReference type="PANTHER" id="PTHR37984:SF5">
    <property type="entry name" value="PROTEIN NYNRIN-LIKE"/>
    <property type="match status" value="1"/>
</dbReference>
<evidence type="ECO:0000256" key="25">
    <source>
        <dbReference type="ARBA" id="ARBA00023113"/>
    </source>
</evidence>
<evidence type="ECO:0000256" key="21">
    <source>
        <dbReference type="ARBA" id="ARBA00022884"/>
    </source>
</evidence>
<feature type="transmembrane region" description="Helical" evidence="37">
    <location>
        <begin position="1081"/>
        <end position="1099"/>
    </location>
</feature>
<dbReference type="InterPro" id="IPR056924">
    <property type="entry name" value="SH3_Tf2-1"/>
</dbReference>
<evidence type="ECO:0000256" key="2">
    <source>
        <dbReference type="ARBA" id="ARBA00002180"/>
    </source>
</evidence>
<evidence type="ECO:0000256" key="8">
    <source>
        <dbReference type="ARBA" id="ARBA00022679"/>
    </source>
</evidence>
<keyword evidence="24" id="KW-0239">DNA-directed DNA polymerase</keyword>
<dbReference type="Gene3D" id="3.10.10.10">
    <property type="entry name" value="HIV Type 1 Reverse Transcriptase, subunit A, domain 1"/>
    <property type="match status" value="1"/>
</dbReference>
<dbReference type="Pfam" id="PF17919">
    <property type="entry name" value="RT_RNaseH_2"/>
    <property type="match status" value="1"/>
</dbReference>
<feature type="transmembrane region" description="Helical" evidence="37">
    <location>
        <begin position="987"/>
        <end position="1004"/>
    </location>
</feature>
<keyword evidence="7" id="KW-0645">Protease</keyword>
<dbReference type="GO" id="GO:0003887">
    <property type="term" value="F:DNA-directed DNA polymerase activity"/>
    <property type="evidence" value="ECO:0007669"/>
    <property type="project" value="UniProtKB-KW"/>
</dbReference>
<keyword evidence="37" id="KW-0812">Transmembrane</keyword>
<evidence type="ECO:0000256" key="4">
    <source>
        <dbReference type="ARBA" id="ARBA00004496"/>
    </source>
</evidence>
<feature type="region of interest" description="Disordered" evidence="36">
    <location>
        <begin position="2120"/>
        <end position="2149"/>
    </location>
</feature>
<dbReference type="GO" id="GO:0004523">
    <property type="term" value="F:RNA-DNA hybrid ribonuclease activity"/>
    <property type="evidence" value="ECO:0007669"/>
    <property type="project" value="UniProtKB-EC"/>
</dbReference>
<evidence type="ECO:0000256" key="27">
    <source>
        <dbReference type="ARBA" id="ARBA00023172"/>
    </source>
</evidence>
<name>A0AAD5UPH2_9APHY</name>
<dbReference type="Gene3D" id="3.30.420.10">
    <property type="entry name" value="Ribonuclease H-like superfamily/Ribonuclease H"/>
    <property type="match status" value="1"/>
</dbReference>
<evidence type="ECO:0000256" key="16">
    <source>
        <dbReference type="ARBA" id="ARBA00022771"/>
    </source>
</evidence>
<dbReference type="Pfam" id="PF24626">
    <property type="entry name" value="SH3_Tf2-1"/>
    <property type="match status" value="1"/>
</dbReference>
<feature type="domain" description="Integrase catalytic" evidence="39">
    <location>
        <begin position="1567"/>
        <end position="1726"/>
    </location>
</feature>
<keyword evidence="20" id="KW-0460">Magnesium</keyword>
<evidence type="ECO:0000256" key="36">
    <source>
        <dbReference type="SAM" id="MobiDB-lite"/>
    </source>
</evidence>
<dbReference type="InterPro" id="IPR041373">
    <property type="entry name" value="RT_RNaseH"/>
</dbReference>
<evidence type="ECO:0000256" key="28">
    <source>
        <dbReference type="ARBA" id="ARBA00023242"/>
    </source>
</evidence>
<accession>A0AAD5UPH2</accession>
<dbReference type="Pfam" id="PF17921">
    <property type="entry name" value="Integrase_H2C2"/>
    <property type="match status" value="1"/>
</dbReference>
<keyword evidence="18" id="KW-0862">Zinc</keyword>
<evidence type="ECO:0000256" key="19">
    <source>
        <dbReference type="ARBA" id="ARBA00022840"/>
    </source>
</evidence>
<evidence type="ECO:0000256" key="3">
    <source>
        <dbReference type="ARBA" id="ARBA00004123"/>
    </source>
</evidence>
<dbReference type="Gene3D" id="3.30.70.270">
    <property type="match status" value="2"/>
</dbReference>
<keyword evidence="21" id="KW-0694">RNA-binding</keyword>